<accession>A0A8R7QLP8</accession>
<reference evidence="2" key="1">
    <citation type="journal article" date="2013" name="Nature">
        <title>Draft genome of the wheat A-genome progenitor Triticum urartu.</title>
        <authorList>
            <person name="Ling H.Q."/>
            <person name="Zhao S."/>
            <person name="Liu D."/>
            <person name="Wang J."/>
            <person name="Sun H."/>
            <person name="Zhang C."/>
            <person name="Fan H."/>
            <person name="Li D."/>
            <person name="Dong L."/>
            <person name="Tao Y."/>
            <person name="Gao C."/>
            <person name="Wu H."/>
            <person name="Li Y."/>
            <person name="Cui Y."/>
            <person name="Guo X."/>
            <person name="Zheng S."/>
            <person name="Wang B."/>
            <person name="Yu K."/>
            <person name="Liang Q."/>
            <person name="Yang W."/>
            <person name="Lou X."/>
            <person name="Chen J."/>
            <person name="Feng M."/>
            <person name="Jian J."/>
            <person name="Zhang X."/>
            <person name="Luo G."/>
            <person name="Jiang Y."/>
            <person name="Liu J."/>
            <person name="Wang Z."/>
            <person name="Sha Y."/>
            <person name="Zhang B."/>
            <person name="Wu H."/>
            <person name="Tang D."/>
            <person name="Shen Q."/>
            <person name="Xue P."/>
            <person name="Zou S."/>
            <person name="Wang X."/>
            <person name="Liu X."/>
            <person name="Wang F."/>
            <person name="Yang Y."/>
            <person name="An X."/>
            <person name="Dong Z."/>
            <person name="Zhang K."/>
            <person name="Zhang X."/>
            <person name="Luo M.C."/>
            <person name="Dvorak J."/>
            <person name="Tong Y."/>
            <person name="Wang J."/>
            <person name="Yang H."/>
            <person name="Li Z."/>
            <person name="Wang D."/>
            <person name="Zhang A."/>
            <person name="Wang J."/>
        </authorList>
    </citation>
    <scope>NUCLEOTIDE SEQUENCE</scope>
    <source>
        <strain evidence="2">cv. G1812</strain>
    </source>
</reference>
<sequence length="75" mass="8366">MARLPSHDSPERKRRRLRFSCSVHAVAGEAKKSSRNNCSTTGGTVNECIGWCPPPPPPLPLFVLLLLEQCMQCWC</sequence>
<dbReference type="Proteomes" id="UP000015106">
    <property type="component" value="Chromosome 6"/>
</dbReference>
<dbReference type="Gramene" id="TuG1812G0600001342.01.T01">
    <property type="protein sequence ID" value="TuG1812G0600001342.01.T01.cds304002"/>
    <property type="gene ID" value="TuG1812G0600001342.01"/>
</dbReference>
<reference evidence="1" key="3">
    <citation type="submission" date="2022-06" db="UniProtKB">
        <authorList>
            <consortium name="EnsemblPlants"/>
        </authorList>
    </citation>
    <scope>IDENTIFICATION</scope>
</reference>
<protein>
    <submittedName>
        <fullName evidence="1">Uncharacterized protein</fullName>
    </submittedName>
</protein>
<evidence type="ECO:0000313" key="1">
    <source>
        <dbReference type="EnsemblPlants" id="TuG1812G0600001342.01.T01.cds304002"/>
    </source>
</evidence>
<evidence type="ECO:0000313" key="2">
    <source>
        <dbReference type="Proteomes" id="UP000015106"/>
    </source>
</evidence>
<keyword evidence="2" id="KW-1185">Reference proteome</keyword>
<organism evidence="1 2">
    <name type="scientific">Triticum urartu</name>
    <name type="common">Red wild einkorn</name>
    <name type="synonym">Crithodium urartu</name>
    <dbReference type="NCBI Taxonomy" id="4572"/>
    <lineage>
        <taxon>Eukaryota</taxon>
        <taxon>Viridiplantae</taxon>
        <taxon>Streptophyta</taxon>
        <taxon>Embryophyta</taxon>
        <taxon>Tracheophyta</taxon>
        <taxon>Spermatophyta</taxon>
        <taxon>Magnoliopsida</taxon>
        <taxon>Liliopsida</taxon>
        <taxon>Poales</taxon>
        <taxon>Poaceae</taxon>
        <taxon>BOP clade</taxon>
        <taxon>Pooideae</taxon>
        <taxon>Triticodae</taxon>
        <taxon>Triticeae</taxon>
        <taxon>Triticinae</taxon>
        <taxon>Triticum</taxon>
    </lineage>
</organism>
<dbReference type="EnsemblPlants" id="TuG1812G0600001342.01.T01">
    <property type="protein sequence ID" value="TuG1812G0600001342.01.T01.cds304002"/>
    <property type="gene ID" value="TuG1812G0600001342.01"/>
</dbReference>
<name>A0A8R7QLP8_TRIUA</name>
<dbReference type="AlphaFoldDB" id="A0A8R7QLP8"/>
<proteinExistence type="predicted"/>
<reference evidence="1" key="2">
    <citation type="submission" date="2018-03" db="EMBL/GenBank/DDBJ databases">
        <title>The Triticum urartu genome reveals the dynamic nature of wheat genome evolution.</title>
        <authorList>
            <person name="Ling H."/>
            <person name="Ma B."/>
            <person name="Shi X."/>
            <person name="Liu H."/>
            <person name="Dong L."/>
            <person name="Sun H."/>
            <person name="Cao Y."/>
            <person name="Gao Q."/>
            <person name="Zheng S."/>
            <person name="Li Y."/>
            <person name="Yu Y."/>
            <person name="Du H."/>
            <person name="Qi M."/>
            <person name="Li Y."/>
            <person name="Yu H."/>
            <person name="Cui Y."/>
            <person name="Wang N."/>
            <person name="Chen C."/>
            <person name="Wu H."/>
            <person name="Zhao Y."/>
            <person name="Zhang J."/>
            <person name="Li Y."/>
            <person name="Zhou W."/>
            <person name="Zhang B."/>
            <person name="Hu W."/>
            <person name="Eijk M."/>
            <person name="Tang J."/>
            <person name="Witsenboer H."/>
            <person name="Zhao S."/>
            <person name="Li Z."/>
            <person name="Zhang A."/>
            <person name="Wang D."/>
            <person name="Liang C."/>
        </authorList>
    </citation>
    <scope>NUCLEOTIDE SEQUENCE [LARGE SCALE GENOMIC DNA]</scope>
    <source>
        <strain evidence="1">cv. G1812</strain>
    </source>
</reference>